<dbReference type="PANTHER" id="PTHR47506">
    <property type="entry name" value="TRANSCRIPTIONAL REGULATORY PROTEIN"/>
    <property type="match status" value="1"/>
</dbReference>
<proteinExistence type="predicted"/>
<evidence type="ECO:0000256" key="4">
    <source>
        <dbReference type="PROSITE-ProRule" id="PRU00335"/>
    </source>
</evidence>
<keyword evidence="3" id="KW-0804">Transcription</keyword>
<evidence type="ECO:0000259" key="5">
    <source>
        <dbReference type="PROSITE" id="PS50977"/>
    </source>
</evidence>
<evidence type="ECO:0000256" key="1">
    <source>
        <dbReference type="ARBA" id="ARBA00023015"/>
    </source>
</evidence>
<feature type="domain" description="HTH tetR-type" evidence="5">
    <location>
        <begin position="9"/>
        <end position="69"/>
    </location>
</feature>
<comment type="caution">
    <text evidence="6">The sequence shown here is derived from an EMBL/GenBank/DDBJ whole genome shotgun (WGS) entry which is preliminary data.</text>
</comment>
<dbReference type="EMBL" id="JAXIVS010000007">
    <property type="protein sequence ID" value="MDY7228919.1"/>
    <property type="molecule type" value="Genomic_DNA"/>
</dbReference>
<dbReference type="PROSITE" id="PS50977">
    <property type="entry name" value="HTH_TETR_2"/>
    <property type="match status" value="1"/>
</dbReference>
<evidence type="ECO:0000313" key="7">
    <source>
        <dbReference type="Proteomes" id="UP001291309"/>
    </source>
</evidence>
<dbReference type="Pfam" id="PF00440">
    <property type="entry name" value="TetR_N"/>
    <property type="match status" value="1"/>
</dbReference>
<feature type="DNA-binding region" description="H-T-H motif" evidence="4">
    <location>
        <begin position="32"/>
        <end position="51"/>
    </location>
</feature>
<reference evidence="6 7" key="1">
    <citation type="submission" date="2023-12" db="EMBL/GenBank/DDBJ databases">
        <title>the genome sequence of Hyalangium sp. s54d21.</title>
        <authorList>
            <person name="Zhang X."/>
        </authorList>
    </citation>
    <scope>NUCLEOTIDE SEQUENCE [LARGE SCALE GENOMIC DNA]</scope>
    <source>
        <strain evidence="7">s54d21</strain>
    </source>
</reference>
<dbReference type="Gene3D" id="1.10.357.10">
    <property type="entry name" value="Tetracycline Repressor, domain 2"/>
    <property type="match status" value="1"/>
</dbReference>
<dbReference type="InterPro" id="IPR001647">
    <property type="entry name" value="HTH_TetR"/>
</dbReference>
<keyword evidence="1" id="KW-0805">Transcription regulation</keyword>
<dbReference type="SUPFAM" id="SSF46689">
    <property type="entry name" value="Homeodomain-like"/>
    <property type="match status" value="1"/>
</dbReference>
<accession>A0ABU5H618</accession>
<gene>
    <name evidence="6" type="ORF">SYV04_21050</name>
</gene>
<dbReference type="RefSeq" id="WP_321547646.1">
    <property type="nucleotide sequence ID" value="NZ_JAXIVS010000007.1"/>
</dbReference>
<dbReference type="InterPro" id="IPR009057">
    <property type="entry name" value="Homeodomain-like_sf"/>
</dbReference>
<keyword evidence="2 4" id="KW-0238">DNA-binding</keyword>
<evidence type="ECO:0000313" key="6">
    <source>
        <dbReference type="EMBL" id="MDY7228919.1"/>
    </source>
</evidence>
<organism evidence="6 7">
    <name type="scientific">Hyalangium rubrum</name>
    <dbReference type="NCBI Taxonomy" id="3103134"/>
    <lineage>
        <taxon>Bacteria</taxon>
        <taxon>Pseudomonadati</taxon>
        <taxon>Myxococcota</taxon>
        <taxon>Myxococcia</taxon>
        <taxon>Myxococcales</taxon>
        <taxon>Cystobacterineae</taxon>
        <taxon>Archangiaceae</taxon>
        <taxon>Hyalangium</taxon>
    </lineage>
</organism>
<keyword evidence="7" id="KW-1185">Reference proteome</keyword>
<dbReference type="PANTHER" id="PTHR47506:SF1">
    <property type="entry name" value="HTH-TYPE TRANSCRIPTIONAL REGULATOR YJDC"/>
    <property type="match status" value="1"/>
</dbReference>
<sequence>MSPPRSDGVKRRDALLDAALRCFVERGVLGTGIEEIRRAAGASPSSVYHLFNGLTGITLALLERTFERLFAHLTARVTTTTTAEKAVIALVDGHLEWILGHPDEGRFMYQATALEFEADARDALQARKAEMLGPIVLHLGRFIAEGMLPAWSPLALDVVLLGPSHEACRRFLAGAPLDPEWMRATLPQLAWQSVAPRRSTRRR</sequence>
<dbReference type="SUPFAM" id="SSF48498">
    <property type="entry name" value="Tetracyclin repressor-like, C-terminal domain"/>
    <property type="match status" value="1"/>
</dbReference>
<dbReference type="InterPro" id="IPR036271">
    <property type="entry name" value="Tet_transcr_reg_TetR-rel_C_sf"/>
</dbReference>
<name>A0ABU5H618_9BACT</name>
<protein>
    <submittedName>
        <fullName evidence="6">TetR/AcrR family transcriptional regulator</fullName>
    </submittedName>
</protein>
<evidence type="ECO:0000256" key="2">
    <source>
        <dbReference type="ARBA" id="ARBA00023125"/>
    </source>
</evidence>
<evidence type="ECO:0000256" key="3">
    <source>
        <dbReference type="ARBA" id="ARBA00023163"/>
    </source>
</evidence>
<dbReference type="Proteomes" id="UP001291309">
    <property type="component" value="Unassembled WGS sequence"/>
</dbReference>